<evidence type="ECO:0000256" key="2">
    <source>
        <dbReference type="RuleBase" id="RU362080"/>
    </source>
</evidence>
<dbReference type="AlphaFoldDB" id="A0A918FJ04"/>
<dbReference type="EMBL" id="BMQL01000130">
    <property type="protein sequence ID" value="GGR41794.1"/>
    <property type="molecule type" value="Genomic_DNA"/>
</dbReference>
<reference evidence="3" key="2">
    <citation type="submission" date="2020-09" db="EMBL/GenBank/DDBJ databases">
        <authorList>
            <person name="Sun Q."/>
            <person name="Ohkuma M."/>
        </authorList>
    </citation>
    <scope>NUCLEOTIDE SEQUENCE</scope>
    <source>
        <strain evidence="3">JCM 31311</strain>
    </source>
</reference>
<dbReference type="InterPro" id="IPR006442">
    <property type="entry name" value="Antitoxin_Phd/YefM"/>
</dbReference>
<dbReference type="NCBIfam" id="TIGR01552">
    <property type="entry name" value="phd_fam"/>
    <property type="match status" value="1"/>
</dbReference>
<dbReference type="Gene3D" id="3.40.1620.10">
    <property type="entry name" value="YefM-like domain"/>
    <property type="match status" value="1"/>
</dbReference>
<evidence type="ECO:0000313" key="4">
    <source>
        <dbReference type="Proteomes" id="UP000603865"/>
    </source>
</evidence>
<name>A0A918FJ04_9DEIO</name>
<keyword evidence="4" id="KW-1185">Reference proteome</keyword>
<organism evidence="3 4">
    <name type="scientific">Deinococcus ruber</name>
    <dbReference type="NCBI Taxonomy" id="1848197"/>
    <lineage>
        <taxon>Bacteria</taxon>
        <taxon>Thermotogati</taxon>
        <taxon>Deinococcota</taxon>
        <taxon>Deinococci</taxon>
        <taxon>Deinococcales</taxon>
        <taxon>Deinococcaceae</taxon>
        <taxon>Deinococcus</taxon>
    </lineage>
</organism>
<protein>
    <recommendedName>
        <fullName evidence="2">Antitoxin</fullName>
    </recommendedName>
</protein>
<reference evidence="3" key="1">
    <citation type="journal article" date="2014" name="Int. J. Syst. Evol. Microbiol.">
        <title>Complete genome sequence of Corynebacterium casei LMG S-19264T (=DSM 44701T), isolated from a smear-ripened cheese.</title>
        <authorList>
            <consortium name="US DOE Joint Genome Institute (JGI-PGF)"/>
            <person name="Walter F."/>
            <person name="Albersmeier A."/>
            <person name="Kalinowski J."/>
            <person name="Ruckert C."/>
        </authorList>
    </citation>
    <scope>NUCLEOTIDE SEQUENCE</scope>
    <source>
        <strain evidence="3">JCM 31311</strain>
    </source>
</reference>
<dbReference type="InterPro" id="IPR036165">
    <property type="entry name" value="YefM-like_sf"/>
</dbReference>
<dbReference type="Pfam" id="PF02604">
    <property type="entry name" value="PhdYeFM_antitox"/>
    <property type="match status" value="1"/>
</dbReference>
<gene>
    <name evidence="3" type="ORF">GCM10008957_56910</name>
</gene>
<dbReference type="Proteomes" id="UP000603865">
    <property type="component" value="Unassembled WGS sequence"/>
</dbReference>
<comment type="similarity">
    <text evidence="1 2">Belongs to the phD/YefM antitoxin family.</text>
</comment>
<accession>A0A918FJ04</accession>
<comment type="caution">
    <text evidence="3">The sequence shown here is derived from an EMBL/GenBank/DDBJ whole genome shotgun (WGS) entry which is preliminary data.</text>
</comment>
<evidence type="ECO:0000313" key="3">
    <source>
        <dbReference type="EMBL" id="GGR41794.1"/>
    </source>
</evidence>
<dbReference type="SUPFAM" id="SSF143120">
    <property type="entry name" value="YefM-like"/>
    <property type="match status" value="1"/>
</dbReference>
<sequence length="83" mass="9389">MQTINLYEAKNSFSKLVAAAQEGEVIIIARNGKPTAKLVALDYGERSNWSESVRAFMQEGQYDEQAFEVDRSDVLAMPERDLF</sequence>
<proteinExistence type="inferred from homology"/>
<comment type="function">
    <text evidence="2">Antitoxin component of a type II toxin-antitoxin (TA) system.</text>
</comment>
<evidence type="ECO:0000256" key="1">
    <source>
        <dbReference type="ARBA" id="ARBA00009981"/>
    </source>
</evidence>